<sequence length="626" mass="70308">MPIRQLPNHLINQIAAGEVVERPASVVKELLENALDAGSTRVEIDIEQGGSKRIRIRDNGSGIPHEELTLALSRHATSKIASLDDLEQVRSLGFRGEALPSIASVSRLILSSRHTDASQGWQLFGDGQEVFDTPEPVAHATGTTVDVIDLFFNTPARRKFLKTEKTEFGHIEDMVRKIALSRFDVGFELNHNQKNALKLRPAVERSGAERRIADICGSAFVEQSVYLDYEAAGLRLWGWVGLPTFSRSQADLQYFYVNARNVRDKLITHAVKQAYQDVMYHGRHPAFVLFLELNPQLVDVNAHPTKQEVRFREGRLVHDFLFRTLHQALADIRPGDEANAPTQIPAQVPDTPRSNLPPQGGKEQAPPPRPVYQAQYQQRLQMPVREQMAAYQQLYQPIVPLENVDKDVGLKPDLQPDRRSDFSPTIPHQDDGMPPLGYAIAQLHGIYILAQNANGLVVVDMHAAHERITYEYLKQSMAQDAIRSQPLLIPASLNVSKKEADHAEQYATTFRTLGFELDRLGMEKLTIRAVPSLLKESDTEALVRDVLADLITHGTSHRIQDAMNEILATMACHGSVRANRKLSIPEMNALLRDMERTERSGQCNHGRPTWTLLSLDQIDKLFLRGR</sequence>
<proteinExistence type="inferred from homology"/>
<dbReference type="InterPro" id="IPR020568">
    <property type="entry name" value="Ribosomal_Su5_D2-typ_SF"/>
</dbReference>
<keyword evidence="9" id="KW-0255">Endonuclease</keyword>
<dbReference type="AlphaFoldDB" id="A0AA95KPD0"/>
<dbReference type="InterPro" id="IPR002099">
    <property type="entry name" value="MutL/Mlh/PMS"/>
</dbReference>
<dbReference type="InterPro" id="IPR037198">
    <property type="entry name" value="MutL_C_sf"/>
</dbReference>
<name>A0AA95KPD0_9GAMM</name>
<dbReference type="NCBIfam" id="NF000949">
    <property type="entry name" value="PRK00095.1-2"/>
    <property type="match status" value="1"/>
</dbReference>
<dbReference type="Gene3D" id="3.30.1370.100">
    <property type="entry name" value="MutL, C-terminal domain, regulatory subdomain"/>
    <property type="match status" value="1"/>
</dbReference>
<dbReference type="KEGG" id="tput:QJT81_19895"/>
<evidence type="ECO:0000256" key="2">
    <source>
        <dbReference type="ARBA" id="ARBA00021975"/>
    </source>
</evidence>
<dbReference type="GO" id="GO:0140664">
    <property type="term" value="F:ATP-dependent DNA damage sensor activity"/>
    <property type="evidence" value="ECO:0007669"/>
    <property type="project" value="InterPro"/>
</dbReference>
<evidence type="ECO:0000256" key="6">
    <source>
        <dbReference type="SAM" id="MobiDB-lite"/>
    </source>
</evidence>
<dbReference type="EMBL" id="CP124756">
    <property type="protein sequence ID" value="WGZ94023.1"/>
    <property type="molecule type" value="Genomic_DNA"/>
</dbReference>
<dbReference type="Gene3D" id="3.30.230.10">
    <property type="match status" value="1"/>
</dbReference>
<evidence type="ECO:0000256" key="3">
    <source>
        <dbReference type="ARBA" id="ARBA00022763"/>
    </source>
</evidence>
<dbReference type="CDD" id="cd16926">
    <property type="entry name" value="HATPase_MutL-MLH-PMS-like"/>
    <property type="match status" value="1"/>
</dbReference>
<dbReference type="SMART" id="SM00853">
    <property type="entry name" value="MutL_C"/>
    <property type="match status" value="1"/>
</dbReference>
<evidence type="ECO:0000256" key="5">
    <source>
        <dbReference type="HAMAP-Rule" id="MF_00149"/>
    </source>
</evidence>
<keyword evidence="9" id="KW-0378">Hydrolase</keyword>
<dbReference type="InterPro" id="IPR042121">
    <property type="entry name" value="MutL_C_regsub"/>
</dbReference>
<evidence type="ECO:0000256" key="4">
    <source>
        <dbReference type="ARBA" id="ARBA00023204"/>
    </source>
</evidence>
<dbReference type="SUPFAM" id="SSF55874">
    <property type="entry name" value="ATPase domain of HSP90 chaperone/DNA topoisomerase II/histidine kinase"/>
    <property type="match status" value="1"/>
</dbReference>
<dbReference type="Gene3D" id="3.30.565.10">
    <property type="entry name" value="Histidine kinase-like ATPase, C-terminal domain"/>
    <property type="match status" value="1"/>
</dbReference>
<evidence type="ECO:0000256" key="1">
    <source>
        <dbReference type="ARBA" id="ARBA00006082"/>
    </source>
</evidence>
<dbReference type="PANTHER" id="PTHR10073">
    <property type="entry name" value="DNA MISMATCH REPAIR PROTEIN MLH, PMS, MUTL"/>
    <property type="match status" value="1"/>
</dbReference>
<dbReference type="InterPro" id="IPR042120">
    <property type="entry name" value="MutL_C_dimsub"/>
</dbReference>
<dbReference type="InterPro" id="IPR036890">
    <property type="entry name" value="HATPase_C_sf"/>
</dbReference>
<dbReference type="Gene3D" id="3.30.1540.20">
    <property type="entry name" value="MutL, C-terminal domain, dimerisation subdomain"/>
    <property type="match status" value="1"/>
</dbReference>
<dbReference type="InterPro" id="IPR038973">
    <property type="entry name" value="MutL/Mlh/Pms-like"/>
</dbReference>
<feature type="domain" description="MutL C-terminal dimerisation" evidence="7">
    <location>
        <begin position="439"/>
        <end position="582"/>
    </location>
</feature>
<dbReference type="PANTHER" id="PTHR10073:SF12">
    <property type="entry name" value="DNA MISMATCH REPAIR PROTEIN MLH1"/>
    <property type="match status" value="1"/>
</dbReference>
<dbReference type="GO" id="GO:0005524">
    <property type="term" value="F:ATP binding"/>
    <property type="evidence" value="ECO:0007669"/>
    <property type="project" value="InterPro"/>
</dbReference>
<protein>
    <recommendedName>
        <fullName evidence="2 5">DNA mismatch repair protein MutL</fullName>
    </recommendedName>
</protein>
<dbReference type="InterPro" id="IPR014721">
    <property type="entry name" value="Ribsml_uS5_D2-typ_fold_subgr"/>
</dbReference>
<dbReference type="GO" id="GO:0016887">
    <property type="term" value="F:ATP hydrolysis activity"/>
    <property type="evidence" value="ECO:0007669"/>
    <property type="project" value="InterPro"/>
</dbReference>
<dbReference type="GO" id="GO:0032300">
    <property type="term" value="C:mismatch repair complex"/>
    <property type="evidence" value="ECO:0007669"/>
    <property type="project" value="InterPro"/>
</dbReference>
<dbReference type="HAMAP" id="MF_00149">
    <property type="entry name" value="DNA_mis_repair"/>
    <property type="match status" value="1"/>
</dbReference>
<dbReference type="CDD" id="cd03482">
    <property type="entry name" value="MutL_Trans_MutL"/>
    <property type="match status" value="1"/>
</dbReference>
<dbReference type="InterPro" id="IPR014790">
    <property type="entry name" value="MutL_C"/>
</dbReference>
<comment type="function">
    <text evidence="5">This protein is involved in the repair of mismatches in DNA. It is required for dam-dependent methyl-directed DNA mismatch repair. May act as a 'molecular matchmaker', a protein that promotes the formation of a stable complex between two or more DNA-binding proteins in an ATP-dependent manner without itself being part of a final effector complex.</text>
</comment>
<reference evidence="9" key="2">
    <citation type="submission" date="2023-04" db="EMBL/GenBank/DDBJ databases">
        <authorList>
            <person name="Beletskiy A.V."/>
            <person name="Mardanov A.V."/>
            <person name="Ravin N.V."/>
        </authorList>
    </citation>
    <scope>NUCLEOTIDE SEQUENCE</scope>
    <source>
        <strain evidence="9">GKL-02</strain>
    </source>
</reference>
<evidence type="ECO:0000259" key="8">
    <source>
        <dbReference type="SMART" id="SM01340"/>
    </source>
</evidence>
<dbReference type="GO" id="GO:0004519">
    <property type="term" value="F:endonuclease activity"/>
    <property type="evidence" value="ECO:0007669"/>
    <property type="project" value="UniProtKB-KW"/>
</dbReference>
<dbReference type="InterPro" id="IPR020667">
    <property type="entry name" value="DNA_mismatch_repair_MutL"/>
</dbReference>
<accession>A0AA95KPD0</accession>
<comment type="similarity">
    <text evidence="1 5">Belongs to the DNA mismatch repair MutL/HexB family.</text>
</comment>
<feature type="region of interest" description="Disordered" evidence="6">
    <location>
        <begin position="335"/>
        <end position="369"/>
    </location>
</feature>
<dbReference type="PROSITE" id="PS00058">
    <property type="entry name" value="DNA_MISMATCH_REPAIR_1"/>
    <property type="match status" value="1"/>
</dbReference>
<dbReference type="Pfam" id="PF08676">
    <property type="entry name" value="MutL_C"/>
    <property type="match status" value="1"/>
</dbReference>
<evidence type="ECO:0000313" key="9">
    <source>
        <dbReference type="EMBL" id="WGZ94023.1"/>
    </source>
</evidence>
<dbReference type="SMART" id="SM01340">
    <property type="entry name" value="DNA_mis_repair"/>
    <property type="match status" value="1"/>
</dbReference>
<dbReference type="FunFam" id="3.30.230.10:FF:000013">
    <property type="entry name" value="DNA mismatch repair endonuclease MutL"/>
    <property type="match status" value="1"/>
</dbReference>
<dbReference type="Pfam" id="PF01119">
    <property type="entry name" value="DNA_mis_repair"/>
    <property type="match status" value="1"/>
</dbReference>
<dbReference type="Proteomes" id="UP001301326">
    <property type="component" value="Chromosome"/>
</dbReference>
<keyword evidence="4 5" id="KW-0234">DNA repair</keyword>
<dbReference type="Pfam" id="PF13589">
    <property type="entry name" value="HATPase_c_3"/>
    <property type="match status" value="1"/>
</dbReference>
<dbReference type="NCBIfam" id="TIGR00585">
    <property type="entry name" value="mutl"/>
    <property type="match status" value="1"/>
</dbReference>
<evidence type="ECO:0000259" key="7">
    <source>
        <dbReference type="SMART" id="SM00853"/>
    </source>
</evidence>
<dbReference type="FunFam" id="3.30.565.10:FF:000003">
    <property type="entry name" value="DNA mismatch repair endonuclease MutL"/>
    <property type="match status" value="1"/>
</dbReference>
<keyword evidence="9" id="KW-0540">Nuclease</keyword>
<dbReference type="SUPFAM" id="SSF118116">
    <property type="entry name" value="DNA mismatch repair protein MutL"/>
    <property type="match status" value="1"/>
</dbReference>
<dbReference type="InterPro" id="IPR013507">
    <property type="entry name" value="DNA_mismatch_S5_2-like"/>
</dbReference>
<dbReference type="GO" id="GO:0006298">
    <property type="term" value="P:mismatch repair"/>
    <property type="evidence" value="ECO:0007669"/>
    <property type="project" value="UniProtKB-UniRule"/>
</dbReference>
<keyword evidence="3 5" id="KW-0227">DNA damage</keyword>
<gene>
    <name evidence="5 9" type="primary">mutL</name>
    <name evidence="9" type="ORF">QJT81_19895</name>
</gene>
<organism evidence="9">
    <name type="scientific">Candidatus Thiothrix putei</name>
    <dbReference type="NCBI Taxonomy" id="3080811"/>
    <lineage>
        <taxon>Bacteria</taxon>
        <taxon>Pseudomonadati</taxon>
        <taxon>Pseudomonadota</taxon>
        <taxon>Gammaproteobacteria</taxon>
        <taxon>Thiotrichales</taxon>
        <taxon>Thiotrichaceae</taxon>
        <taxon>Thiothrix</taxon>
    </lineage>
</organism>
<dbReference type="SUPFAM" id="SSF54211">
    <property type="entry name" value="Ribosomal protein S5 domain 2-like"/>
    <property type="match status" value="1"/>
</dbReference>
<dbReference type="GO" id="GO:0030983">
    <property type="term" value="F:mismatched DNA binding"/>
    <property type="evidence" value="ECO:0007669"/>
    <property type="project" value="InterPro"/>
</dbReference>
<feature type="domain" description="DNA mismatch repair protein S5" evidence="8">
    <location>
        <begin position="212"/>
        <end position="330"/>
    </location>
</feature>
<dbReference type="InterPro" id="IPR014762">
    <property type="entry name" value="DNA_mismatch_repair_CS"/>
</dbReference>
<reference evidence="9" key="1">
    <citation type="journal article" date="2023" name="Int. J. Mol. Sci.">
        <title>Metagenomics Revealed a New Genus 'Candidatus Thiocaldithrix dubininis' gen. nov., sp. nov. and a New Species 'Candidatus Thiothrix putei' sp. nov. in the Family Thiotrichaceae, Some Members of Which Have Traits of Both Na+- and H+-Motive Energetics.</title>
        <authorList>
            <person name="Ravin N.V."/>
            <person name="Muntyan M.S."/>
            <person name="Smolyakov D.D."/>
            <person name="Rudenko T.S."/>
            <person name="Beletsky A.V."/>
            <person name="Mardanov A.V."/>
            <person name="Grabovich M.Y."/>
        </authorList>
    </citation>
    <scope>NUCLEOTIDE SEQUENCE</scope>
    <source>
        <strain evidence="9">GKL-02</strain>
    </source>
</reference>